<dbReference type="InterPro" id="IPR038550">
    <property type="entry name" value="GPCR_3_9-Cys_sf"/>
</dbReference>
<keyword evidence="8" id="KW-0675">Receptor</keyword>
<dbReference type="PRINTS" id="PR00248">
    <property type="entry name" value="GPCRMGR"/>
</dbReference>
<evidence type="ECO:0000256" key="9">
    <source>
        <dbReference type="ARBA" id="ARBA00023180"/>
    </source>
</evidence>
<dbReference type="PANTHER" id="PTHR24061:SF0">
    <property type="entry name" value="C-FAMILY ODORANT RECEPTOR OLFCT1"/>
    <property type="match status" value="1"/>
</dbReference>
<feature type="domain" description="G-protein coupled receptors family 3 profile" evidence="12">
    <location>
        <begin position="178"/>
        <end position="442"/>
    </location>
</feature>
<dbReference type="Gene3D" id="2.10.50.30">
    <property type="entry name" value="GPCR, family 3, nine cysteines domain"/>
    <property type="match status" value="1"/>
</dbReference>
<dbReference type="InterPro" id="IPR028082">
    <property type="entry name" value="Peripla_BP_I"/>
</dbReference>
<evidence type="ECO:0000256" key="1">
    <source>
        <dbReference type="ARBA" id="ARBA00004651"/>
    </source>
</evidence>
<dbReference type="InterPro" id="IPR011500">
    <property type="entry name" value="GPCR_3_9-Cys_dom"/>
</dbReference>
<dbReference type="InterPro" id="IPR004073">
    <property type="entry name" value="GPCR_3_vmron_rcpt_2"/>
</dbReference>
<dbReference type="SUPFAM" id="SSF53822">
    <property type="entry name" value="Periplasmic binding protein-like I"/>
    <property type="match status" value="1"/>
</dbReference>
<dbReference type="PROSITE" id="PS50259">
    <property type="entry name" value="G_PROTEIN_RECEP_F3_4"/>
    <property type="match status" value="1"/>
</dbReference>
<keyword evidence="3 11" id="KW-0812">Transmembrane</keyword>
<comment type="caution">
    <text evidence="13">The sequence shown here is derived from an EMBL/GenBank/DDBJ whole genome shotgun (WGS) entry which is preliminary data.</text>
</comment>
<evidence type="ECO:0000256" key="8">
    <source>
        <dbReference type="ARBA" id="ARBA00023170"/>
    </source>
</evidence>
<organism evidence="13 14">
    <name type="scientific">Ranitomeya imitator</name>
    <name type="common">mimic poison frog</name>
    <dbReference type="NCBI Taxonomy" id="111125"/>
    <lineage>
        <taxon>Eukaryota</taxon>
        <taxon>Metazoa</taxon>
        <taxon>Chordata</taxon>
        <taxon>Craniata</taxon>
        <taxon>Vertebrata</taxon>
        <taxon>Euteleostomi</taxon>
        <taxon>Amphibia</taxon>
        <taxon>Batrachia</taxon>
        <taxon>Anura</taxon>
        <taxon>Neobatrachia</taxon>
        <taxon>Hyloidea</taxon>
        <taxon>Dendrobatidae</taxon>
        <taxon>Dendrobatinae</taxon>
        <taxon>Ranitomeya</taxon>
    </lineage>
</organism>
<evidence type="ECO:0000313" key="14">
    <source>
        <dbReference type="Proteomes" id="UP001176940"/>
    </source>
</evidence>
<keyword evidence="4" id="KW-0732">Signal</keyword>
<dbReference type="PROSITE" id="PS00981">
    <property type="entry name" value="G_PROTEIN_RECEP_F3_3"/>
    <property type="match status" value="1"/>
</dbReference>
<evidence type="ECO:0000256" key="5">
    <source>
        <dbReference type="ARBA" id="ARBA00022989"/>
    </source>
</evidence>
<protein>
    <recommendedName>
        <fullName evidence="12">G-protein coupled receptors family 3 profile domain-containing protein</fullName>
    </recommendedName>
</protein>
<reference evidence="13" key="1">
    <citation type="submission" date="2023-07" db="EMBL/GenBank/DDBJ databases">
        <authorList>
            <person name="Stuckert A."/>
        </authorList>
    </citation>
    <scope>NUCLEOTIDE SEQUENCE</scope>
</reference>
<evidence type="ECO:0000256" key="4">
    <source>
        <dbReference type="ARBA" id="ARBA00022729"/>
    </source>
</evidence>
<feature type="transmembrane region" description="Helical" evidence="11">
    <location>
        <begin position="404"/>
        <end position="431"/>
    </location>
</feature>
<keyword evidence="2" id="KW-1003">Cell membrane</keyword>
<keyword evidence="5 11" id="KW-1133">Transmembrane helix</keyword>
<accession>A0ABN9MQW8</accession>
<evidence type="ECO:0000259" key="12">
    <source>
        <dbReference type="PROSITE" id="PS50259"/>
    </source>
</evidence>
<keyword evidence="10" id="KW-0807">Transducer</keyword>
<proteinExistence type="predicted"/>
<comment type="subcellular location">
    <subcellularLocation>
        <location evidence="1">Cell membrane</location>
        <topology evidence="1">Multi-pass membrane protein</topology>
    </subcellularLocation>
</comment>
<evidence type="ECO:0000256" key="7">
    <source>
        <dbReference type="ARBA" id="ARBA00023136"/>
    </source>
</evidence>
<dbReference type="EMBL" id="CAUEEQ010078982">
    <property type="protein sequence ID" value="CAJ0968148.1"/>
    <property type="molecule type" value="Genomic_DNA"/>
</dbReference>
<feature type="transmembrane region" description="Helical" evidence="11">
    <location>
        <begin position="214"/>
        <end position="237"/>
    </location>
</feature>
<dbReference type="PRINTS" id="PR01535">
    <property type="entry name" value="VOMERONASL2R"/>
</dbReference>
<evidence type="ECO:0000256" key="11">
    <source>
        <dbReference type="SAM" id="Phobius"/>
    </source>
</evidence>
<dbReference type="Pfam" id="PF07562">
    <property type="entry name" value="NCD3G"/>
    <property type="match status" value="1"/>
</dbReference>
<dbReference type="Gene3D" id="3.40.50.2300">
    <property type="match status" value="2"/>
</dbReference>
<feature type="transmembrane region" description="Helical" evidence="11">
    <location>
        <begin position="249"/>
        <end position="274"/>
    </location>
</feature>
<gene>
    <name evidence="13" type="ORF">RIMI_LOCUS22844595</name>
</gene>
<evidence type="ECO:0000256" key="10">
    <source>
        <dbReference type="ARBA" id="ARBA00023224"/>
    </source>
</evidence>
<evidence type="ECO:0000256" key="3">
    <source>
        <dbReference type="ARBA" id="ARBA00022692"/>
    </source>
</evidence>
<keyword evidence="9" id="KW-0325">Glycoprotein</keyword>
<feature type="transmembrane region" description="Helical" evidence="11">
    <location>
        <begin position="337"/>
        <end position="360"/>
    </location>
</feature>
<feature type="transmembrane region" description="Helical" evidence="11">
    <location>
        <begin position="286"/>
        <end position="311"/>
    </location>
</feature>
<sequence>MPLIWFVPFIGLIMIGLGALLLQYIKKARIRLSSGQELYFDDNGDPPAVYDIVNWQLGPEDTIKHIKVGSYDTTRSSDQIFQINTSVIQWPSGYQEVPLSVCSESCPPGLRKAAKRGQPVCCFQCSPCCQGEISNQTGKTHQCNAIECFKCPWDHWPNLQKSACLPKTIEFLSYEDPIGSTLAVTTVISSLVPASILRLFIKYKSSPIVKANNYHLSCFLLISLSFCFLCSLAFIGLPHREKCLLRQCAFGIAFALCVSCILAKTITVVFAFMATKPGSQLKIWTGLWVSFVFISICTLLQLLLCIIWLLLAPPFPQYNTQTQPTLISFECNEGSTIAFWCMLGYLSILASASFAVAFMARRLPDSFNEAKFITFSMFVFLRVWVSFIPAYLSTQGKYTAAMEIFAILSSSWALVICMFLPKCFIILFRPYMNSREYLMRKVRFQPHG</sequence>
<evidence type="ECO:0000313" key="13">
    <source>
        <dbReference type="EMBL" id="CAJ0968148.1"/>
    </source>
</evidence>
<feature type="transmembrane region" description="Helical" evidence="11">
    <location>
        <begin position="6"/>
        <end position="25"/>
    </location>
</feature>
<keyword evidence="6" id="KW-0297">G-protein coupled receptor</keyword>
<dbReference type="Proteomes" id="UP001176940">
    <property type="component" value="Unassembled WGS sequence"/>
</dbReference>
<dbReference type="InterPro" id="IPR000068">
    <property type="entry name" value="GPCR_3_Ca_sens_rcpt-rel"/>
</dbReference>
<keyword evidence="14" id="KW-1185">Reference proteome</keyword>
<feature type="transmembrane region" description="Helical" evidence="11">
    <location>
        <begin position="372"/>
        <end position="392"/>
    </location>
</feature>
<evidence type="ECO:0000256" key="2">
    <source>
        <dbReference type="ARBA" id="ARBA00022475"/>
    </source>
</evidence>
<dbReference type="PANTHER" id="PTHR24061">
    <property type="entry name" value="CALCIUM-SENSING RECEPTOR-RELATED"/>
    <property type="match status" value="1"/>
</dbReference>
<dbReference type="InterPro" id="IPR017978">
    <property type="entry name" value="GPCR_3_C"/>
</dbReference>
<name>A0ABN9MQW8_9NEOB</name>
<dbReference type="InterPro" id="IPR000337">
    <property type="entry name" value="GPCR_3"/>
</dbReference>
<evidence type="ECO:0000256" key="6">
    <source>
        <dbReference type="ARBA" id="ARBA00023040"/>
    </source>
</evidence>
<dbReference type="InterPro" id="IPR017979">
    <property type="entry name" value="GPCR_3_CS"/>
</dbReference>
<dbReference type="Pfam" id="PF00003">
    <property type="entry name" value="7tm_3"/>
    <property type="match status" value="1"/>
</dbReference>
<keyword evidence="7 11" id="KW-0472">Membrane</keyword>